<keyword evidence="4" id="KW-0813">Transport</keyword>
<comment type="cofactor">
    <cofactor evidence="1">
        <name>FAD</name>
        <dbReference type="ChEBI" id="CHEBI:57692"/>
    </cofactor>
</comment>
<dbReference type="PRINTS" id="PR00368">
    <property type="entry name" value="FADPNR"/>
</dbReference>
<dbReference type="InterPro" id="IPR037099">
    <property type="entry name" value="Fum_R/Succ_DH_flav-like_C_sf"/>
</dbReference>
<dbReference type="GO" id="GO:0009061">
    <property type="term" value="P:anaerobic respiration"/>
    <property type="evidence" value="ECO:0007669"/>
    <property type="project" value="TreeGrafter"/>
</dbReference>
<evidence type="ECO:0000259" key="11">
    <source>
        <dbReference type="Pfam" id="PF00890"/>
    </source>
</evidence>
<dbReference type="NCBIfam" id="TIGR01812">
    <property type="entry name" value="sdhA_frdA_Gneg"/>
    <property type="match status" value="1"/>
</dbReference>
<gene>
    <name evidence="13" type="primary">sdhA</name>
    <name evidence="13" type="ORF">KL86SPO_70028</name>
</gene>
<dbReference type="InterPro" id="IPR027477">
    <property type="entry name" value="Succ_DH/fumarate_Rdtase_cat_sf"/>
</dbReference>
<keyword evidence="6" id="KW-0274">FAD</keyword>
<feature type="active site" description="Proton acceptor" evidence="10">
    <location>
        <position position="277"/>
    </location>
</feature>
<evidence type="ECO:0000256" key="2">
    <source>
        <dbReference type="ARBA" id="ARBA00004170"/>
    </source>
</evidence>
<evidence type="ECO:0000313" key="13">
    <source>
        <dbReference type="EMBL" id="SCM83170.1"/>
    </source>
</evidence>
<dbReference type="Gene3D" id="1.20.58.100">
    <property type="entry name" value="Fumarate reductase/succinate dehydrogenase flavoprotein-like, C-terminal domain"/>
    <property type="match status" value="1"/>
</dbReference>
<proteinExistence type="inferred from homology"/>
<evidence type="ECO:0000256" key="1">
    <source>
        <dbReference type="ARBA" id="ARBA00001974"/>
    </source>
</evidence>
<dbReference type="GO" id="GO:0050660">
    <property type="term" value="F:flavin adenine dinucleotide binding"/>
    <property type="evidence" value="ECO:0007669"/>
    <property type="project" value="InterPro"/>
</dbReference>
<dbReference type="InterPro" id="IPR003953">
    <property type="entry name" value="FAD-dep_OxRdtase_2_FAD-bd"/>
</dbReference>
<protein>
    <submittedName>
        <fullName evidence="13">Succinate dehydrogenase, flavoprotein subunit</fullName>
        <ecNumber evidence="13">1.-.-.-</ecNumber>
    </submittedName>
</protein>
<dbReference type="GO" id="GO:0000104">
    <property type="term" value="F:succinate dehydrogenase activity"/>
    <property type="evidence" value="ECO:0007669"/>
    <property type="project" value="TreeGrafter"/>
</dbReference>
<dbReference type="Gene3D" id="3.90.700.10">
    <property type="entry name" value="Succinate dehydrogenase/fumarate reductase flavoprotein, catalytic domain"/>
    <property type="match status" value="1"/>
</dbReference>
<evidence type="ECO:0000256" key="8">
    <source>
        <dbReference type="ARBA" id="ARBA00023002"/>
    </source>
</evidence>
<evidence type="ECO:0000256" key="5">
    <source>
        <dbReference type="ARBA" id="ARBA00022630"/>
    </source>
</evidence>
<accession>A0A212M0B0</accession>
<sequence length="569" mass="61597">MLTFDVLVIGSGGAGMRAALEAVRQQGLSVGLMTKMFPTRSATGCAQGGINGSLKNADPNDSIEKHIFDTVKGSDYLGDQDAIEYFIASLPDAIRELDYLGVPFSRDSEGRIAQRNFGGASSPRTCFSADVTGHVILHALYEQCLKHGVTVLAEWYLLQIVTDKGKLCGVVAYDMKGGRIVPVAAKAIVVATGGAGRMYWLRTTNPFTSTGDGIAACLEAGIPVKDPEFVQFHPTGLAGTGILMSEASRGEGGYLLNNQGERFMSRYAPEKMELATRDLVSQAIETEIKEGRGFGEGLQAYVELDLRHLGQEKIMERLPQIRELAITFEQVDPIHQPIPIRPSCHYSMGGIDVIDYRTCATAVEGVFAAGEAACISIHGANRLGGNSLADIVAFGKFAGQGAANCAARRQAVNTEAALQAATAWEARFETVTNRSTGVTVNSVRDRLAEIMWNNVGVFRTAAEMEAALTVVDSLLQEYQTVMVPDKNKLYNTAFVNYIELGSMLTVAKTVVLGALNRKESRGSHCRADFPNRDDANFLKHTLVSKEGQAYNIAYRPVVITNYPPAERKY</sequence>
<evidence type="ECO:0000256" key="9">
    <source>
        <dbReference type="ARBA" id="ARBA00023136"/>
    </source>
</evidence>
<feature type="domain" description="Fumarate reductase/succinate dehydrogenase flavoprotein-like C-terminal" evidence="12">
    <location>
        <begin position="444"/>
        <end position="569"/>
    </location>
</feature>
<evidence type="ECO:0000256" key="3">
    <source>
        <dbReference type="ARBA" id="ARBA00008040"/>
    </source>
</evidence>
<feature type="domain" description="FAD-dependent oxidoreductase 2 FAD-binding" evidence="11">
    <location>
        <begin position="5"/>
        <end position="388"/>
    </location>
</feature>
<reference evidence="13" key="1">
    <citation type="submission" date="2016-08" db="EMBL/GenBank/DDBJ databases">
        <authorList>
            <person name="Seilhamer J.J."/>
        </authorList>
    </citation>
    <scope>NUCLEOTIDE SEQUENCE</scope>
    <source>
        <strain evidence="13">86</strain>
    </source>
</reference>
<evidence type="ECO:0000256" key="7">
    <source>
        <dbReference type="ARBA" id="ARBA00022982"/>
    </source>
</evidence>
<evidence type="ECO:0000256" key="10">
    <source>
        <dbReference type="PIRSR" id="PIRSR000171-1"/>
    </source>
</evidence>
<keyword evidence="8 13" id="KW-0560">Oxidoreductase</keyword>
<comment type="subcellular location">
    <subcellularLocation>
        <location evidence="2">Membrane</location>
        <topology evidence="2">Peripheral membrane protein</topology>
    </subcellularLocation>
</comment>
<dbReference type="InterPro" id="IPR030664">
    <property type="entry name" value="SdhA/FrdA/AprA"/>
</dbReference>
<dbReference type="Pfam" id="PF00890">
    <property type="entry name" value="FAD_binding_2"/>
    <property type="match status" value="1"/>
</dbReference>
<dbReference type="Gene3D" id="4.10.80.40">
    <property type="entry name" value="succinate dehydrogenase protein domain"/>
    <property type="match status" value="1"/>
</dbReference>
<dbReference type="GO" id="GO:0005886">
    <property type="term" value="C:plasma membrane"/>
    <property type="evidence" value="ECO:0007669"/>
    <property type="project" value="TreeGrafter"/>
</dbReference>
<evidence type="ECO:0000259" key="12">
    <source>
        <dbReference type="Pfam" id="PF02910"/>
    </source>
</evidence>
<dbReference type="GO" id="GO:0033765">
    <property type="term" value="F:steroid dehydrogenase activity, acting on the CH-CH group of donors"/>
    <property type="evidence" value="ECO:0007669"/>
    <property type="project" value="UniProtKB-ARBA"/>
</dbReference>
<keyword evidence="9" id="KW-0472">Membrane</keyword>
<dbReference type="PANTHER" id="PTHR11632">
    <property type="entry name" value="SUCCINATE DEHYDROGENASE 2 FLAVOPROTEIN SUBUNIT"/>
    <property type="match status" value="1"/>
</dbReference>
<name>A0A212M0B0_9FIRM</name>
<dbReference type="SUPFAM" id="SSF56425">
    <property type="entry name" value="Succinate dehydrogenase/fumarate reductase flavoprotein, catalytic domain"/>
    <property type="match status" value="1"/>
</dbReference>
<dbReference type="PANTHER" id="PTHR11632:SF51">
    <property type="entry name" value="SUCCINATE DEHYDROGENASE [UBIQUINONE] FLAVOPROTEIN SUBUNIT, MITOCHONDRIAL"/>
    <property type="match status" value="1"/>
</dbReference>
<organism evidence="13">
    <name type="scientific">uncultured Sporomusa sp</name>
    <dbReference type="NCBI Taxonomy" id="307249"/>
    <lineage>
        <taxon>Bacteria</taxon>
        <taxon>Bacillati</taxon>
        <taxon>Bacillota</taxon>
        <taxon>Negativicutes</taxon>
        <taxon>Selenomonadales</taxon>
        <taxon>Sporomusaceae</taxon>
        <taxon>Sporomusa</taxon>
        <taxon>environmental samples</taxon>
    </lineage>
</organism>
<dbReference type="EMBL" id="FMJE01000007">
    <property type="protein sequence ID" value="SCM83170.1"/>
    <property type="molecule type" value="Genomic_DNA"/>
</dbReference>
<dbReference type="InterPro" id="IPR036188">
    <property type="entry name" value="FAD/NAD-bd_sf"/>
</dbReference>
<dbReference type="EC" id="1.-.-.-" evidence="13"/>
<dbReference type="GO" id="GO:0009055">
    <property type="term" value="F:electron transfer activity"/>
    <property type="evidence" value="ECO:0007669"/>
    <property type="project" value="TreeGrafter"/>
</dbReference>
<evidence type="ECO:0000256" key="4">
    <source>
        <dbReference type="ARBA" id="ARBA00022448"/>
    </source>
</evidence>
<comment type="similarity">
    <text evidence="3">Belongs to the FAD-dependent oxidoreductase 2 family. FRD/SDH subfamily.</text>
</comment>
<dbReference type="GO" id="GO:0022900">
    <property type="term" value="P:electron transport chain"/>
    <property type="evidence" value="ECO:0007669"/>
    <property type="project" value="InterPro"/>
</dbReference>
<dbReference type="AlphaFoldDB" id="A0A212M0B0"/>
<dbReference type="InterPro" id="IPR014006">
    <property type="entry name" value="Succ_Dhase_FrdA_Gneg"/>
</dbReference>
<evidence type="ECO:0000256" key="6">
    <source>
        <dbReference type="ARBA" id="ARBA00022827"/>
    </source>
</evidence>
<keyword evidence="7" id="KW-0249">Electron transport</keyword>
<dbReference type="SUPFAM" id="SSF46977">
    <property type="entry name" value="Succinate dehydrogenase/fumarate reductase flavoprotein C-terminal domain"/>
    <property type="match status" value="1"/>
</dbReference>
<dbReference type="SUPFAM" id="SSF51905">
    <property type="entry name" value="FAD/NAD(P)-binding domain"/>
    <property type="match status" value="1"/>
</dbReference>
<dbReference type="RefSeq" id="WP_288185658.1">
    <property type="nucleotide sequence ID" value="NZ_LT608335.1"/>
</dbReference>
<dbReference type="PIRSF" id="PIRSF000171">
    <property type="entry name" value="SDHA_APRA_LASPO"/>
    <property type="match status" value="1"/>
</dbReference>
<dbReference type="Gene3D" id="3.50.50.60">
    <property type="entry name" value="FAD/NAD(P)-binding domain"/>
    <property type="match status" value="1"/>
</dbReference>
<dbReference type="InterPro" id="IPR015939">
    <property type="entry name" value="Fum_Rdtase/Succ_DH_flav-like_C"/>
</dbReference>
<dbReference type="Pfam" id="PF02910">
    <property type="entry name" value="Succ_DH_flav_C"/>
    <property type="match status" value="1"/>
</dbReference>
<keyword evidence="5" id="KW-0285">Flavoprotein</keyword>
<dbReference type="FunFam" id="3.90.700.10:FF:000003">
    <property type="entry name" value="Fumarate reductase flavoprotein subunit"/>
    <property type="match status" value="1"/>
</dbReference>